<dbReference type="Proteomes" id="UP001141806">
    <property type="component" value="Unassembled WGS sequence"/>
</dbReference>
<evidence type="ECO:0000259" key="7">
    <source>
        <dbReference type="PROSITE" id="PS50863"/>
    </source>
</evidence>
<dbReference type="AlphaFoldDB" id="A0A9Q0HGV0"/>
<evidence type="ECO:0000313" key="8">
    <source>
        <dbReference type="EMBL" id="KAJ4964450.1"/>
    </source>
</evidence>
<dbReference type="SMART" id="SM01019">
    <property type="entry name" value="B3"/>
    <property type="match status" value="2"/>
</dbReference>
<evidence type="ECO:0000256" key="2">
    <source>
        <dbReference type="ARBA" id="ARBA00023015"/>
    </source>
</evidence>
<evidence type="ECO:0000256" key="1">
    <source>
        <dbReference type="ARBA" id="ARBA00004123"/>
    </source>
</evidence>
<keyword evidence="4" id="KW-0804">Transcription</keyword>
<keyword evidence="2" id="KW-0805">Transcription regulation</keyword>
<organism evidence="8 9">
    <name type="scientific">Protea cynaroides</name>
    <dbReference type="NCBI Taxonomy" id="273540"/>
    <lineage>
        <taxon>Eukaryota</taxon>
        <taxon>Viridiplantae</taxon>
        <taxon>Streptophyta</taxon>
        <taxon>Embryophyta</taxon>
        <taxon>Tracheophyta</taxon>
        <taxon>Spermatophyta</taxon>
        <taxon>Magnoliopsida</taxon>
        <taxon>Proteales</taxon>
        <taxon>Proteaceae</taxon>
        <taxon>Protea</taxon>
    </lineage>
</organism>
<feature type="domain" description="TF-B3" evidence="7">
    <location>
        <begin position="254"/>
        <end position="359"/>
    </location>
</feature>
<accession>A0A9Q0HGV0</accession>
<comment type="caution">
    <text evidence="8">The sequence shown here is derived from an EMBL/GenBank/DDBJ whole genome shotgun (WGS) entry which is preliminary data.</text>
</comment>
<keyword evidence="3" id="KW-0238">DNA-binding</keyword>
<dbReference type="PANTHER" id="PTHR31391">
    <property type="entry name" value="B3 DOMAIN-CONTAINING PROTEIN OS11G0197600-RELATED"/>
    <property type="match status" value="1"/>
</dbReference>
<feature type="region of interest" description="Disordered" evidence="6">
    <location>
        <begin position="173"/>
        <end position="196"/>
    </location>
</feature>
<dbReference type="PANTHER" id="PTHR31391:SF106">
    <property type="entry name" value="B3 DOMAIN-CONTAINING PROTEIN OS01G0723500"/>
    <property type="match status" value="1"/>
</dbReference>
<dbReference type="SUPFAM" id="SSF101936">
    <property type="entry name" value="DNA-binding pseudobarrel domain"/>
    <property type="match status" value="2"/>
</dbReference>
<dbReference type="OrthoDB" id="1666376at2759"/>
<name>A0A9Q0HGV0_9MAGN</name>
<dbReference type="Pfam" id="PF02362">
    <property type="entry name" value="B3"/>
    <property type="match status" value="2"/>
</dbReference>
<evidence type="ECO:0000256" key="4">
    <source>
        <dbReference type="ARBA" id="ARBA00023163"/>
    </source>
</evidence>
<reference evidence="8" key="1">
    <citation type="journal article" date="2023" name="Plant J.">
        <title>The genome of the king protea, Protea cynaroides.</title>
        <authorList>
            <person name="Chang J."/>
            <person name="Duong T.A."/>
            <person name="Schoeman C."/>
            <person name="Ma X."/>
            <person name="Roodt D."/>
            <person name="Barker N."/>
            <person name="Li Z."/>
            <person name="Van de Peer Y."/>
            <person name="Mizrachi E."/>
        </authorList>
    </citation>
    <scope>NUCLEOTIDE SEQUENCE</scope>
    <source>
        <tissue evidence="8">Young leaves</tissue>
    </source>
</reference>
<evidence type="ECO:0000313" key="9">
    <source>
        <dbReference type="Proteomes" id="UP001141806"/>
    </source>
</evidence>
<evidence type="ECO:0000256" key="3">
    <source>
        <dbReference type="ARBA" id="ARBA00023125"/>
    </source>
</evidence>
<dbReference type="GO" id="GO:0005634">
    <property type="term" value="C:nucleus"/>
    <property type="evidence" value="ECO:0007669"/>
    <property type="project" value="UniProtKB-SubCell"/>
</dbReference>
<dbReference type="Gene3D" id="2.40.330.10">
    <property type="entry name" value="DNA-binding pseudobarrel domain"/>
    <property type="match status" value="2"/>
</dbReference>
<sequence>MLGIGLKRQNTFKSINLPLIYYLSLPNSFSDAYHCSAIHSPQILKSPKMVKRSKNKPPGRRRHFFKVMFPGRYARKLQIPPDFVEHISKEAYKSATLEDSSGNHWRTRLSKTTDGTYLGDGWPDFVKDHSIYDFNFLVFGYDGNTCFNVLIFYENACERDYVFKIKTNEGSAFSNGRDKSSETPDSVQKASKDDPGQCLLTFKPKELEKPKREDVELTSEQLSRTRFSLSRRRPATKKEKAKVRKEAESFTSKFPCFLKCLTTSNVHRLIIPVKFARTNRRHLRTQWKTETTLWNAKGEAWTVNLIYSWGRTALCGGWLEFLRANKLEEADICIFELVEQQPSTPKSEKVLLLMVRRESSSTFGLKTTSSVFTLDTGEGVDHMVKAVSGDLVQEELECLVENTSSKLKPEELSKPN</sequence>
<feature type="domain" description="TF-B3" evidence="7">
    <location>
        <begin position="62"/>
        <end position="155"/>
    </location>
</feature>
<dbReference type="InterPro" id="IPR003340">
    <property type="entry name" value="B3_DNA-bd"/>
</dbReference>
<keyword evidence="5" id="KW-0539">Nucleus</keyword>
<evidence type="ECO:0000256" key="6">
    <source>
        <dbReference type="SAM" id="MobiDB-lite"/>
    </source>
</evidence>
<gene>
    <name evidence="8" type="ORF">NE237_024389</name>
</gene>
<comment type="subcellular location">
    <subcellularLocation>
        <location evidence="1">Nucleus</location>
    </subcellularLocation>
</comment>
<keyword evidence="9" id="KW-1185">Reference proteome</keyword>
<dbReference type="GO" id="GO:0003677">
    <property type="term" value="F:DNA binding"/>
    <property type="evidence" value="ECO:0007669"/>
    <property type="project" value="UniProtKB-KW"/>
</dbReference>
<dbReference type="EMBL" id="JAMYWD010000008">
    <property type="protein sequence ID" value="KAJ4964450.1"/>
    <property type="molecule type" value="Genomic_DNA"/>
</dbReference>
<evidence type="ECO:0000256" key="5">
    <source>
        <dbReference type="ARBA" id="ARBA00023242"/>
    </source>
</evidence>
<protein>
    <recommendedName>
        <fullName evidence="7">TF-B3 domain-containing protein</fullName>
    </recommendedName>
</protein>
<dbReference type="InterPro" id="IPR015300">
    <property type="entry name" value="DNA-bd_pseudobarrel_sf"/>
</dbReference>
<proteinExistence type="predicted"/>
<dbReference type="CDD" id="cd10017">
    <property type="entry name" value="B3_DNA"/>
    <property type="match status" value="2"/>
</dbReference>
<dbReference type="PROSITE" id="PS50863">
    <property type="entry name" value="B3"/>
    <property type="match status" value="2"/>
</dbReference>
<dbReference type="InterPro" id="IPR044837">
    <property type="entry name" value="REM16-like"/>
</dbReference>